<dbReference type="InterPro" id="IPR014044">
    <property type="entry name" value="CAP_dom"/>
</dbReference>
<dbReference type="Pfam" id="PF00188">
    <property type="entry name" value="CAP"/>
    <property type="match status" value="1"/>
</dbReference>
<feature type="region of interest" description="Disordered" evidence="1">
    <location>
        <begin position="226"/>
        <end position="319"/>
    </location>
</feature>
<keyword evidence="2" id="KW-0732">Signal</keyword>
<evidence type="ECO:0000256" key="1">
    <source>
        <dbReference type="SAM" id="MobiDB-lite"/>
    </source>
</evidence>
<accession>A0A016TUN6</accession>
<dbReference type="AlphaFoldDB" id="A0A016TUN6"/>
<feature type="compositionally biased region" description="Low complexity" evidence="1">
    <location>
        <begin position="232"/>
        <end position="304"/>
    </location>
</feature>
<dbReference type="SUPFAM" id="SSF55797">
    <property type="entry name" value="PR-1-like"/>
    <property type="match status" value="1"/>
</dbReference>
<dbReference type="OrthoDB" id="5874910at2759"/>
<comment type="caution">
    <text evidence="4">The sequence shown here is derived from an EMBL/GenBank/DDBJ whole genome shotgun (WGS) entry which is preliminary data.</text>
</comment>
<keyword evidence="5" id="KW-1185">Reference proteome</keyword>
<proteinExistence type="predicted"/>
<dbReference type="Proteomes" id="UP000024635">
    <property type="component" value="Unassembled WGS sequence"/>
</dbReference>
<evidence type="ECO:0000313" key="4">
    <source>
        <dbReference type="EMBL" id="EYC06744.1"/>
    </source>
</evidence>
<feature type="signal peptide" evidence="2">
    <location>
        <begin position="1"/>
        <end position="21"/>
    </location>
</feature>
<organism evidence="4 5">
    <name type="scientific">Ancylostoma ceylanicum</name>
    <dbReference type="NCBI Taxonomy" id="53326"/>
    <lineage>
        <taxon>Eukaryota</taxon>
        <taxon>Metazoa</taxon>
        <taxon>Ecdysozoa</taxon>
        <taxon>Nematoda</taxon>
        <taxon>Chromadorea</taxon>
        <taxon>Rhabditida</taxon>
        <taxon>Rhabditina</taxon>
        <taxon>Rhabditomorpha</taxon>
        <taxon>Strongyloidea</taxon>
        <taxon>Ancylostomatidae</taxon>
        <taxon>Ancylostomatinae</taxon>
        <taxon>Ancylostoma</taxon>
    </lineage>
</organism>
<evidence type="ECO:0000259" key="3">
    <source>
        <dbReference type="SMART" id="SM00198"/>
    </source>
</evidence>
<dbReference type="CDD" id="cd05380">
    <property type="entry name" value="CAP_euk"/>
    <property type="match status" value="1"/>
</dbReference>
<dbReference type="Gene3D" id="3.40.33.10">
    <property type="entry name" value="CAP"/>
    <property type="match status" value="1"/>
</dbReference>
<feature type="domain" description="SCP" evidence="3">
    <location>
        <begin position="38"/>
        <end position="186"/>
    </location>
</feature>
<evidence type="ECO:0000256" key="2">
    <source>
        <dbReference type="SAM" id="SignalP"/>
    </source>
</evidence>
<name>A0A016TUN6_9BILA</name>
<dbReference type="SMART" id="SM00198">
    <property type="entry name" value="SCP"/>
    <property type="match status" value="1"/>
</dbReference>
<dbReference type="InterPro" id="IPR035940">
    <property type="entry name" value="CAP_sf"/>
</dbReference>
<evidence type="ECO:0000313" key="5">
    <source>
        <dbReference type="Proteomes" id="UP000024635"/>
    </source>
</evidence>
<gene>
    <name evidence="4" type="primary">Acey_s0074.g875</name>
    <name evidence="4" type="synonym">ASP-s0074.g875</name>
    <name evidence="4" type="ORF">Y032_0074g875</name>
</gene>
<reference evidence="5" key="1">
    <citation type="journal article" date="2015" name="Nat. Genet.">
        <title>The genome and transcriptome of the zoonotic hookworm Ancylostoma ceylanicum identify infection-specific gene families.</title>
        <authorList>
            <person name="Schwarz E.M."/>
            <person name="Hu Y."/>
            <person name="Antoshechkin I."/>
            <person name="Miller M.M."/>
            <person name="Sternberg P.W."/>
            <person name="Aroian R.V."/>
        </authorList>
    </citation>
    <scope>NUCLEOTIDE SEQUENCE</scope>
    <source>
        <strain evidence="5">HY135</strain>
    </source>
</reference>
<sequence length="357" mass="37985">MFLPNIALIFVVAIVLPGCLADSYAKPFNCTGQTINDDVREIALYYHNSLRTRINQDQVEDKNKTKLPKAENMYKMIYSCALEEEAAKLVDGCADTYNKSQAHGINFKYFGPGSNPTQLASPLSQILHTWSEQIVTKDWLPNNKYNNDKDLFEFSNMINAKTTAVGCSEAMCGTKASAACVFNEPDVANDQVLYVTGTPCTKDDECKTYTPSTCEVNASLCVKADATPAPPSSSGTTTSGSVATTPSSSTPTTSGSVATTPSSSTPTTSGSVATNSPSGGTTAQPTSSTTPAPSSTTTTPVTTTNAHKDPSINRICPTNSGVNDKIRNKTLEMHNWRRFVPLCTVLIILVGIACAAV</sequence>
<feature type="chain" id="PRO_5001487997" description="SCP domain-containing protein" evidence="2">
    <location>
        <begin position="22"/>
        <end position="357"/>
    </location>
</feature>
<protein>
    <recommendedName>
        <fullName evidence="3">SCP domain-containing protein</fullName>
    </recommendedName>
</protein>
<dbReference type="EMBL" id="JARK01001410">
    <property type="protein sequence ID" value="EYC06744.1"/>
    <property type="molecule type" value="Genomic_DNA"/>
</dbReference>
<dbReference type="STRING" id="53326.A0A016TUN6"/>